<dbReference type="EMBL" id="JANIBM010000013">
    <property type="protein sequence ID" value="MCQ8181863.1"/>
    <property type="molecule type" value="Genomic_DNA"/>
</dbReference>
<dbReference type="RefSeq" id="WP_140912349.1">
    <property type="nucleotide sequence ID" value="NZ_JANIBM010000013.1"/>
</dbReference>
<evidence type="ECO:0008006" key="3">
    <source>
        <dbReference type="Google" id="ProtNLM"/>
    </source>
</evidence>
<sequence length="65" mass="7204">MIQLPQPTETLLINAATVAGQSPLTFLDNLLREYLDDQADIQAAAQSLTEPGEISLDEMRLKYDL</sequence>
<name>A0ABT1UJ55_9GAMM</name>
<comment type="caution">
    <text evidence="1">The sequence shown here is derived from an EMBL/GenBank/DDBJ whole genome shotgun (WGS) entry which is preliminary data.</text>
</comment>
<proteinExistence type="predicted"/>
<accession>A0ABT1UJ55</accession>
<keyword evidence="2" id="KW-1185">Reference proteome</keyword>
<gene>
    <name evidence="1" type="ORF">NP603_12155</name>
</gene>
<protein>
    <recommendedName>
        <fullName evidence="3">CopG family transcriptional regulator</fullName>
    </recommendedName>
</protein>
<dbReference type="Proteomes" id="UP001524569">
    <property type="component" value="Unassembled WGS sequence"/>
</dbReference>
<organism evidence="1 2">
    <name type="scientific">Methylomonas aurea</name>
    <dbReference type="NCBI Taxonomy" id="2952224"/>
    <lineage>
        <taxon>Bacteria</taxon>
        <taxon>Pseudomonadati</taxon>
        <taxon>Pseudomonadota</taxon>
        <taxon>Gammaproteobacteria</taxon>
        <taxon>Methylococcales</taxon>
        <taxon>Methylococcaceae</taxon>
        <taxon>Methylomonas</taxon>
    </lineage>
</organism>
<reference evidence="1 2" key="1">
    <citation type="submission" date="2022-07" db="EMBL/GenBank/DDBJ databases">
        <title>Methylomonas rivi sp. nov., Methylomonas rosea sp. nov., Methylomonas aureus sp. nov. and Methylomonas subterranea sp. nov., four novel methanotrophs isolated from a freshwater creek and the deep terrestrial subsurface.</title>
        <authorList>
            <person name="Abin C."/>
            <person name="Sankaranarayanan K."/>
            <person name="Garner C."/>
            <person name="Sindelar R."/>
            <person name="Kotary K."/>
            <person name="Garner R."/>
            <person name="Barclay S."/>
            <person name="Lawson P."/>
            <person name="Krumholz L."/>
        </authorList>
    </citation>
    <scope>NUCLEOTIDE SEQUENCE [LARGE SCALE GENOMIC DNA]</scope>
    <source>
        <strain evidence="1 2">SURF-1</strain>
    </source>
</reference>
<evidence type="ECO:0000313" key="2">
    <source>
        <dbReference type="Proteomes" id="UP001524569"/>
    </source>
</evidence>
<evidence type="ECO:0000313" key="1">
    <source>
        <dbReference type="EMBL" id="MCQ8181863.1"/>
    </source>
</evidence>